<feature type="compositionally biased region" description="Gly residues" evidence="3">
    <location>
        <begin position="596"/>
        <end position="606"/>
    </location>
</feature>
<name>A0A1Z5T172_HORWE</name>
<dbReference type="GO" id="GO:0048255">
    <property type="term" value="P:mRNA stabilization"/>
    <property type="evidence" value="ECO:0007669"/>
    <property type="project" value="InterPro"/>
</dbReference>
<dbReference type="Proteomes" id="UP000194280">
    <property type="component" value="Unassembled WGS sequence"/>
</dbReference>
<dbReference type="STRING" id="1157616.A0A1Z5T172"/>
<accession>A0A1Z5T172</accession>
<dbReference type="EMBL" id="MUNK01000158">
    <property type="protein sequence ID" value="OTA28568.1"/>
    <property type="molecule type" value="Genomic_DNA"/>
</dbReference>
<reference evidence="5 6" key="1">
    <citation type="submission" date="2017-01" db="EMBL/GenBank/DDBJ databases">
        <title>The recent genome duplication of the halophilic yeast Hortaea werneckii: insights from long-read sequencing.</title>
        <authorList>
            <person name="Sinha S."/>
            <person name="Flibotte S."/>
            <person name="Neira M."/>
            <person name="Lenassi M."/>
            <person name="Gostincar C."/>
            <person name="Stajich J.E."/>
            <person name="Nislow C.E."/>
        </authorList>
    </citation>
    <scope>NUCLEOTIDE SEQUENCE [LARGE SCALE GENOMIC DNA]</scope>
    <source>
        <strain evidence="5 6">EXF-2000</strain>
    </source>
</reference>
<feature type="domain" description="HTH La-type RNA-binding" evidence="4">
    <location>
        <begin position="654"/>
        <end position="745"/>
    </location>
</feature>
<dbReference type="InterPro" id="IPR006630">
    <property type="entry name" value="La_HTH"/>
</dbReference>
<dbReference type="CDD" id="cd07323">
    <property type="entry name" value="LAM"/>
    <property type="match status" value="1"/>
</dbReference>
<dbReference type="SUPFAM" id="SSF46785">
    <property type="entry name" value="Winged helix' DNA-binding domain"/>
    <property type="match status" value="1"/>
</dbReference>
<feature type="compositionally biased region" description="Polar residues" evidence="3">
    <location>
        <begin position="916"/>
        <end position="948"/>
    </location>
</feature>
<feature type="compositionally biased region" description="Polar residues" evidence="3">
    <location>
        <begin position="510"/>
        <end position="519"/>
    </location>
</feature>
<evidence type="ECO:0000256" key="2">
    <source>
        <dbReference type="PROSITE-ProRule" id="PRU00332"/>
    </source>
</evidence>
<feature type="compositionally biased region" description="Polar residues" evidence="3">
    <location>
        <begin position="396"/>
        <end position="406"/>
    </location>
</feature>
<feature type="compositionally biased region" description="Low complexity" evidence="3">
    <location>
        <begin position="32"/>
        <end position="42"/>
    </location>
</feature>
<gene>
    <name evidence="5" type="ORF">BTJ68_09739</name>
</gene>
<dbReference type="Pfam" id="PF21071">
    <property type="entry name" value="LARP1_HEAT"/>
    <property type="match status" value="1"/>
</dbReference>
<feature type="compositionally biased region" description="Basic and acidic residues" evidence="3">
    <location>
        <begin position="409"/>
        <end position="426"/>
    </location>
</feature>
<dbReference type="InParanoid" id="A0A1Z5T172"/>
<dbReference type="OrthoDB" id="340227at2759"/>
<feature type="compositionally biased region" description="Basic and acidic residues" evidence="3">
    <location>
        <begin position="452"/>
        <end position="467"/>
    </location>
</feature>
<feature type="region of interest" description="Disordered" evidence="3">
    <location>
        <begin position="825"/>
        <end position="859"/>
    </location>
</feature>
<evidence type="ECO:0000313" key="6">
    <source>
        <dbReference type="Proteomes" id="UP000194280"/>
    </source>
</evidence>
<proteinExistence type="predicted"/>
<feature type="compositionally biased region" description="Polar residues" evidence="3">
    <location>
        <begin position="120"/>
        <end position="131"/>
    </location>
</feature>
<dbReference type="InterPro" id="IPR036390">
    <property type="entry name" value="WH_DNA-bd_sf"/>
</dbReference>
<evidence type="ECO:0000256" key="3">
    <source>
        <dbReference type="SAM" id="MobiDB-lite"/>
    </source>
</evidence>
<dbReference type="PROSITE" id="PS50961">
    <property type="entry name" value="HTH_LA"/>
    <property type="match status" value="1"/>
</dbReference>
<dbReference type="VEuPathDB" id="FungiDB:BTJ68_09739"/>
<sequence>MAAATSSPCGFSYAQAAKGKSSTGNAQSNKATSGTTTPGSSSISELTPGANWADDVEADAKDKPAESQKAGSESNKPAVAKDSAVERAKQEEKAQTPTSGVSSPDLAASASTTTKDDESSTAPTNGSSETTWETKSHASEPSWIADRKERQSTKNENNSKGGKKSKKEEQPPPKPVILHEAAVPTVNPWLQRKEALGPKPVAQQPSSKPAQKAPQESAPLKENQRPQVDSRKKATAATGTSQSDNDVTKPDGASSKRANEAPRPAPQGPTTGTSDSRPSIPSSTASALGVKDETSWPTPVTAQEKERKDATEKESSEKTEDAAPAKPKKKKEWQSMLVTPSVIFETPNIRGRDAPRSATTERGGRGGARGRGGMRGAANGGNAGDRSAGKPPYLNGNESNTASPQWARSDADRDTKALPAKSREATENPQTEQRPDSRAARNSAGQSVPETTAKDSKMDPDQRKNPNDRVGANAQAQRIASPAKADSVPSPSGSGPTGGKAAEAAKPNGNVPQDSQSARPSDGRKDAKPYENGFREPAFNGQPRGGKRNGRGRGGSREFVNGHHANHTFANGDFATPGFGGPSSSFAGPRGNHQFGYGGHGRGGFSRGNPRSQSIPMDNFYGRFSNGYMPPTQPYMPGMYEYGYPVSALPYQPMFDQQYLMDMVSTQLEYYFSLDNLLKDMFLRRHMDSQGFVLLDVVAGFNRLKQLTQDKEILKTVCLNSETIEIRVGDDGKERLRRRDGWEQFVMPMEQREPAAQTEGPKVLHRPEKPQLQNFAPPSVRGPQSAFPGGQPRFDRAGYPVYPGMPPYGAFASVPEAAYAEMLGGDDARGRPAKSPQRDHDIASFVPARPSDEKDLEPDAFPEDQVSALTVVVRVNKPQPPFHNAATRTFSNGSIDSRSIFGEIDRAEKSPEKANEGQSAAQTNGETQTNGATPSNSASRHGSPSTPRSQERNGMSPDMSVFWMKDETLPSEAPTGVSLEPYVQLRLKALSQRSQAATGTCPYDLEVLYQFWCHFLIRNFNSRMYNEFRYYATEDGKERHNVTGMQNLVKFYSQALLSHNPIRDRLVRDYVELVKTEPSKLEGTAFKNLRAAWRNAALNLKNRKKLSDLVDESLKGRLEG</sequence>
<dbReference type="AlphaFoldDB" id="A0A1Z5T172"/>
<feature type="region of interest" description="Disordered" evidence="3">
    <location>
        <begin position="1"/>
        <end position="612"/>
    </location>
</feature>
<feature type="compositionally biased region" description="Basic and acidic residues" evidence="3">
    <location>
        <begin position="303"/>
        <end position="323"/>
    </location>
</feature>
<feature type="compositionally biased region" description="Gly residues" evidence="3">
    <location>
        <begin position="365"/>
        <end position="383"/>
    </location>
</feature>
<feature type="compositionally biased region" description="Polar residues" evidence="3">
    <location>
        <begin position="20"/>
        <end position="31"/>
    </location>
</feature>
<feature type="compositionally biased region" description="Basic and acidic residues" evidence="3">
    <location>
        <begin position="83"/>
        <end position="94"/>
    </location>
</feature>
<feature type="compositionally biased region" description="Polar residues" evidence="3">
    <location>
        <begin position="268"/>
        <end position="286"/>
    </location>
</feature>
<comment type="caution">
    <text evidence="5">The sequence shown here is derived from an EMBL/GenBank/DDBJ whole genome shotgun (WGS) entry which is preliminary data.</text>
</comment>
<evidence type="ECO:0000259" key="4">
    <source>
        <dbReference type="PROSITE" id="PS50961"/>
    </source>
</evidence>
<dbReference type="GO" id="GO:0000339">
    <property type="term" value="F:RNA cap binding"/>
    <property type="evidence" value="ECO:0007669"/>
    <property type="project" value="InterPro"/>
</dbReference>
<dbReference type="Pfam" id="PF05383">
    <property type="entry name" value="La"/>
    <property type="match status" value="1"/>
</dbReference>
<feature type="compositionally biased region" description="Low complexity" evidence="3">
    <location>
        <begin position="574"/>
        <end position="595"/>
    </location>
</feature>
<dbReference type="InterPro" id="IPR006607">
    <property type="entry name" value="DM15"/>
</dbReference>
<keyword evidence="1 2" id="KW-0694">RNA-binding</keyword>
<keyword evidence="6" id="KW-1185">Reference proteome</keyword>
<feature type="region of interest" description="Disordered" evidence="3">
    <location>
        <begin position="908"/>
        <end position="957"/>
    </location>
</feature>
<evidence type="ECO:0000313" key="5">
    <source>
        <dbReference type="EMBL" id="OTA28568.1"/>
    </source>
</evidence>
<dbReference type="Gene3D" id="1.10.10.10">
    <property type="entry name" value="Winged helix-like DNA-binding domain superfamily/Winged helix DNA-binding domain"/>
    <property type="match status" value="1"/>
</dbReference>
<evidence type="ECO:0000256" key="1">
    <source>
        <dbReference type="ARBA" id="ARBA00022884"/>
    </source>
</evidence>
<organism evidence="5 6">
    <name type="scientific">Hortaea werneckii EXF-2000</name>
    <dbReference type="NCBI Taxonomy" id="1157616"/>
    <lineage>
        <taxon>Eukaryota</taxon>
        <taxon>Fungi</taxon>
        <taxon>Dikarya</taxon>
        <taxon>Ascomycota</taxon>
        <taxon>Pezizomycotina</taxon>
        <taxon>Dothideomycetes</taxon>
        <taxon>Dothideomycetidae</taxon>
        <taxon>Mycosphaerellales</taxon>
        <taxon>Teratosphaeriaceae</taxon>
        <taxon>Hortaea</taxon>
    </lineage>
</organism>
<protein>
    <recommendedName>
        <fullName evidence="4">HTH La-type RNA-binding domain-containing protein</fullName>
    </recommendedName>
</protein>
<dbReference type="SMART" id="SM00715">
    <property type="entry name" value="LA"/>
    <property type="match status" value="1"/>
</dbReference>
<feature type="compositionally biased region" description="Basic and acidic residues" evidence="3">
    <location>
        <begin position="222"/>
        <end position="232"/>
    </location>
</feature>
<feature type="compositionally biased region" description="Basic and acidic residues" evidence="3">
    <location>
        <begin position="826"/>
        <end position="842"/>
    </location>
</feature>
<dbReference type="InterPro" id="IPR036388">
    <property type="entry name" value="WH-like_DNA-bd_sf"/>
</dbReference>